<dbReference type="InterPro" id="IPR050209">
    <property type="entry name" value="Rab_GTPases_membrane_traffic"/>
</dbReference>
<dbReference type="STRING" id="930990.A0A067MA27"/>
<dbReference type="GO" id="GO:0003924">
    <property type="term" value="F:GTPase activity"/>
    <property type="evidence" value="ECO:0007669"/>
    <property type="project" value="InterPro"/>
</dbReference>
<comment type="similarity">
    <text evidence="2">Belongs to the small GTPase superfamily. Rab family.</text>
</comment>
<keyword evidence="4" id="KW-0472">Membrane</keyword>
<dbReference type="InterPro" id="IPR001806">
    <property type="entry name" value="Small_GTPase"/>
</dbReference>
<reference evidence="7" key="1">
    <citation type="journal article" date="2014" name="Proc. Natl. Acad. Sci. U.S.A.">
        <title>Extensive sampling of basidiomycete genomes demonstrates inadequacy of the white-rot/brown-rot paradigm for wood decay fungi.</title>
        <authorList>
            <person name="Riley R."/>
            <person name="Salamov A.A."/>
            <person name="Brown D.W."/>
            <person name="Nagy L.G."/>
            <person name="Floudas D."/>
            <person name="Held B.W."/>
            <person name="Levasseur A."/>
            <person name="Lombard V."/>
            <person name="Morin E."/>
            <person name="Otillar R."/>
            <person name="Lindquist E.A."/>
            <person name="Sun H."/>
            <person name="LaButti K.M."/>
            <person name="Schmutz J."/>
            <person name="Jabbour D."/>
            <person name="Luo H."/>
            <person name="Baker S.E."/>
            <person name="Pisabarro A.G."/>
            <person name="Walton J.D."/>
            <person name="Blanchette R.A."/>
            <person name="Henrissat B."/>
            <person name="Martin F."/>
            <person name="Cullen D."/>
            <person name="Hibbett D.S."/>
            <person name="Grigoriev I.V."/>
        </authorList>
    </citation>
    <scope>NUCLEOTIDE SEQUENCE [LARGE SCALE GENOMIC DNA]</scope>
    <source>
        <strain evidence="7">FD-172 SS1</strain>
    </source>
</reference>
<dbReference type="Gene3D" id="3.40.50.300">
    <property type="entry name" value="P-loop containing nucleotide triphosphate hydrolases"/>
    <property type="match status" value="1"/>
</dbReference>
<dbReference type="FunCoup" id="A0A067MA27">
    <property type="interactions" value="387"/>
</dbReference>
<organism evidence="6 7">
    <name type="scientific">Botryobasidium botryosum (strain FD-172 SS1)</name>
    <dbReference type="NCBI Taxonomy" id="930990"/>
    <lineage>
        <taxon>Eukaryota</taxon>
        <taxon>Fungi</taxon>
        <taxon>Dikarya</taxon>
        <taxon>Basidiomycota</taxon>
        <taxon>Agaricomycotina</taxon>
        <taxon>Agaricomycetes</taxon>
        <taxon>Cantharellales</taxon>
        <taxon>Botryobasidiaceae</taxon>
        <taxon>Botryobasidium</taxon>
    </lineage>
</organism>
<evidence type="ECO:0000256" key="3">
    <source>
        <dbReference type="ARBA" id="ARBA00022741"/>
    </source>
</evidence>
<dbReference type="SMART" id="SM00176">
    <property type="entry name" value="RAN"/>
    <property type="match status" value="1"/>
</dbReference>
<dbReference type="InterPro" id="IPR027417">
    <property type="entry name" value="P-loop_NTPase"/>
</dbReference>
<dbReference type="SMART" id="SM00173">
    <property type="entry name" value="RAS"/>
    <property type="match status" value="1"/>
</dbReference>
<dbReference type="SMART" id="SM00174">
    <property type="entry name" value="RHO"/>
    <property type="match status" value="1"/>
</dbReference>
<dbReference type="AlphaFoldDB" id="A0A067MA27"/>
<dbReference type="NCBIfam" id="TIGR00231">
    <property type="entry name" value="small_GTP"/>
    <property type="match status" value="1"/>
</dbReference>
<dbReference type="InParanoid" id="A0A067MA27"/>
<gene>
    <name evidence="6" type="ORF">BOTBODRAFT_112869</name>
</gene>
<dbReference type="PANTHER" id="PTHR47979">
    <property type="entry name" value="DRAB11-RELATED"/>
    <property type="match status" value="1"/>
</dbReference>
<dbReference type="GO" id="GO:0005525">
    <property type="term" value="F:GTP binding"/>
    <property type="evidence" value="ECO:0007669"/>
    <property type="project" value="InterPro"/>
</dbReference>
<dbReference type="PROSITE" id="PS51419">
    <property type="entry name" value="RAB"/>
    <property type="match status" value="1"/>
</dbReference>
<sequence length="240" mass="26830">MHIFLLDFLMKFIVIGEAGTGKSCLLHHFIQNTFKEHSQHTIGVEFSSRTVMIGEKRIKLQLWDTAGQERFRSVTRSYYRGAAGALLVYDITNRASFLTLPKWLADARALASPQLVTVLVGTKTDRDDERQVEWNEANAWANDNDIHYLETSSLTDFQTELPFLLLARSILLAIESGALDPERPGSGVSYGDRLLRRVRSGSGWGVRIGAGDDRGSNLTEMLRSRSGGRVRALKPKCCNS</sequence>
<keyword evidence="7" id="KW-1185">Reference proteome</keyword>
<proteinExistence type="inferred from homology"/>
<feature type="chain" id="PRO_5001645394" description="Ras-domain-containing protein" evidence="5">
    <location>
        <begin position="19"/>
        <end position="240"/>
    </location>
</feature>
<dbReference type="FunFam" id="3.40.50.300:FF:001193">
    <property type="entry name" value="Rab family, other"/>
    <property type="match status" value="1"/>
</dbReference>
<evidence type="ECO:0000256" key="1">
    <source>
        <dbReference type="ARBA" id="ARBA00004370"/>
    </source>
</evidence>
<dbReference type="OrthoDB" id="9989112at2759"/>
<dbReference type="PRINTS" id="PR00449">
    <property type="entry name" value="RASTRNSFRMNG"/>
</dbReference>
<dbReference type="Proteomes" id="UP000027195">
    <property type="component" value="Unassembled WGS sequence"/>
</dbReference>
<evidence type="ECO:0000313" key="6">
    <source>
        <dbReference type="EMBL" id="KDQ12399.1"/>
    </source>
</evidence>
<dbReference type="GO" id="GO:0016020">
    <property type="term" value="C:membrane"/>
    <property type="evidence" value="ECO:0007669"/>
    <property type="project" value="UniProtKB-SubCell"/>
</dbReference>
<evidence type="ECO:0000313" key="7">
    <source>
        <dbReference type="Proteomes" id="UP000027195"/>
    </source>
</evidence>
<dbReference type="EMBL" id="KL198050">
    <property type="protein sequence ID" value="KDQ12399.1"/>
    <property type="molecule type" value="Genomic_DNA"/>
</dbReference>
<evidence type="ECO:0000256" key="5">
    <source>
        <dbReference type="SAM" id="SignalP"/>
    </source>
</evidence>
<evidence type="ECO:0000256" key="2">
    <source>
        <dbReference type="ARBA" id="ARBA00006270"/>
    </source>
</evidence>
<protein>
    <recommendedName>
        <fullName evidence="8">Ras-domain-containing protein</fullName>
    </recommendedName>
</protein>
<name>A0A067MA27_BOTB1</name>
<dbReference type="Pfam" id="PF00071">
    <property type="entry name" value="Ras"/>
    <property type="match status" value="1"/>
</dbReference>
<keyword evidence="5" id="KW-0732">Signal</keyword>
<accession>A0A067MA27</accession>
<comment type="subcellular location">
    <subcellularLocation>
        <location evidence="1">Membrane</location>
    </subcellularLocation>
</comment>
<evidence type="ECO:0008006" key="8">
    <source>
        <dbReference type="Google" id="ProtNLM"/>
    </source>
</evidence>
<dbReference type="SUPFAM" id="SSF52540">
    <property type="entry name" value="P-loop containing nucleoside triphosphate hydrolases"/>
    <property type="match status" value="1"/>
</dbReference>
<keyword evidence="3" id="KW-0547">Nucleotide-binding</keyword>
<dbReference type="InterPro" id="IPR005225">
    <property type="entry name" value="Small_GTP-bd"/>
</dbReference>
<evidence type="ECO:0000256" key="4">
    <source>
        <dbReference type="ARBA" id="ARBA00023136"/>
    </source>
</evidence>
<dbReference type="PROSITE" id="PS51421">
    <property type="entry name" value="RAS"/>
    <property type="match status" value="1"/>
</dbReference>
<feature type="signal peptide" evidence="5">
    <location>
        <begin position="1"/>
        <end position="18"/>
    </location>
</feature>
<dbReference type="SMART" id="SM00175">
    <property type="entry name" value="RAB"/>
    <property type="match status" value="1"/>
</dbReference>
<dbReference type="HOGENOM" id="CLU_041217_23_1_1"/>